<evidence type="ECO:0000256" key="1">
    <source>
        <dbReference type="SAM" id="SignalP"/>
    </source>
</evidence>
<dbReference type="Proteomes" id="UP000317315">
    <property type="component" value="Unassembled WGS sequence"/>
</dbReference>
<protein>
    <recommendedName>
        <fullName evidence="2">Tll0287-like domain-containing protein</fullName>
    </recommendedName>
</protein>
<feature type="domain" description="Tll0287-like" evidence="2">
    <location>
        <begin position="53"/>
        <end position="191"/>
    </location>
</feature>
<feature type="chain" id="PRO_5022070007" description="Tll0287-like domain-containing protein" evidence="1">
    <location>
        <begin position="18"/>
        <end position="198"/>
    </location>
</feature>
<dbReference type="Pfam" id="PF11845">
    <property type="entry name" value="Tll0287-like"/>
    <property type="match status" value="1"/>
</dbReference>
<gene>
    <name evidence="3" type="ORF">SAMN06269117_11543</name>
</gene>
<reference evidence="3 4" key="1">
    <citation type="submission" date="2017-05" db="EMBL/GenBank/DDBJ databases">
        <authorList>
            <person name="Varghese N."/>
            <person name="Submissions S."/>
        </authorList>
    </citation>
    <scope>NUCLEOTIDE SEQUENCE [LARGE SCALE GENOMIC DNA]</scope>
    <source>
        <strain evidence="3 4">DSM 16304</strain>
    </source>
</reference>
<keyword evidence="4" id="KW-1185">Reference proteome</keyword>
<dbReference type="RefSeq" id="WP_185954274.1">
    <property type="nucleotide sequence ID" value="NZ_FXTM01000015.1"/>
</dbReference>
<name>A0A521CV81_9BACT</name>
<sequence length="198" mass="22605">MKRLVLFLSFSLLFSCASTTTLTKEEKERAVDIGNRAVSKLMGELKKNLGLALKEGGFPKAIEFCAGKAQKLTEKVNEELVLVRVKRISDKYRNPKDKPDRTDLSVINYFKKRLKEGKLPPYYIKTVERNGKTYVIYYKPIRVAPFCLNCHGDPESMSPEVLKILREKYPEDRALGYRVGDLRGVFKVVIPAEELKGD</sequence>
<dbReference type="AlphaFoldDB" id="A0A521CV81"/>
<organism evidence="3 4">
    <name type="scientific">Balnearium lithotrophicum</name>
    <dbReference type="NCBI Taxonomy" id="223788"/>
    <lineage>
        <taxon>Bacteria</taxon>
        <taxon>Pseudomonadati</taxon>
        <taxon>Aquificota</taxon>
        <taxon>Aquificia</taxon>
        <taxon>Desulfurobacteriales</taxon>
        <taxon>Desulfurobacteriaceae</taxon>
        <taxon>Balnearium</taxon>
    </lineage>
</organism>
<accession>A0A521CV81</accession>
<proteinExistence type="predicted"/>
<dbReference type="EMBL" id="FXTM01000015">
    <property type="protein sequence ID" value="SMO63364.1"/>
    <property type="molecule type" value="Genomic_DNA"/>
</dbReference>
<evidence type="ECO:0000313" key="3">
    <source>
        <dbReference type="EMBL" id="SMO63364.1"/>
    </source>
</evidence>
<dbReference type="PROSITE" id="PS51257">
    <property type="entry name" value="PROKAR_LIPOPROTEIN"/>
    <property type="match status" value="1"/>
</dbReference>
<evidence type="ECO:0000259" key="2">
    <source>
        <dbReference type="Pfam" id="PF11845"/>
    </source>
</evidence>
<keyword evidence="1" id="KW-0732">Signal</keyword>
<dbReference type="InterPro" id="IPR021796">
    <property type="entry name" value="Tll0287-like_dom"/>
</dbReference>
<feature type="signal peptide" evidence="1">
    <location>
        <begin position="1"/>
        <end position="17"/>
    </location>
</feature>
<evidence type="ECO:0000313" key="4">
    <source>
        <dbReference type="Proteomes" id="UP000317315"/>
    </source>
</evidence>